<dbReference type="RefSeq" id="XP_014181515.1">
    <property type="nucleotide sequence ID" value="XM_014326040.1"/>
</dbReference>
<reference evidence="3 4" key="1">
    <citation type="journal article" date="2012" name="Eukaryot. Cell">
        <title>Draft genome sequence of CBS 2479, the standard type strain of Trichosporon asahii.</title>
        <authorList>
            <person name="Yang R.Y."/>
            <person name="Li H.T."/>
            <person name="Zhu H."/>
            <person name="Zhou G.P."/>
            <person name="Wang M."/>
            <person name="Wang L."/>
        </authorList>
    </citation>
    <scope>NUCLEOTIDE SEQUENCE [LARGE SCALE GENOMIC DNA]</scope>
    <source>
        <strain evidence="4">ATCC 90039 / CBS 2479 / JCM 2466 / KCTC 7840 / NCYC 2677 / UAMH 7654</strain>
    </source>
</reference>
<dbReference type="VEuPathDB" id="FungiDB:A1Q1_00391"/>
<dbReference type="OrthoDB" id="74360at2759"/>
<comment type="caution">
    <text evidence="3">The sequence shown here is derived from an EMBL/GenBank/DDBJ whole genome shotgun (WGS) entry which is preliminary data.</text>
</comment>
<dbReference type="Pfam" id="PF07992">
    <property type="entry name" value="Pyr_redox_2"/>
    <property type="match status" value="1"/>
</dbReference>
<dbReference type="GO" id="GO:0016491">
    <property type="term" value="F:oxidoreductase activity"/>
    <property type="evidence" value="ECO:0007669"/>
    <property type="project" value="InterPro"/>
</dbReference>
<dbReference type="PANTHER" id="PTHR42877:SF4">
    <property type="entry name" value="FAD_NAD(P)-BINDING DOMAIN-CONTAINING PROTEIN-RELATED"/>
    <property type="match status" value="1"/>
</dbReference>
<name>J5TD03_TRIAS</name>
<dbReference type="InterPro" id="IPR051209">
    <property type="entry name" value="FAD-bind_Monooxygenase_sf"/>
</dbReference>
<dbReference type="InterPro" id="IPR036188">
    <property type="entry name" value="FAD/NAD-bd_sf"/>
</dbReference>
<dbReference type="InterPro" id="IPR023753">
    <property type="entry name" value="FAD/NAD-binding_dom"/>
</dbReference>
<evidence type="ECO:0000256" key="1">
    <source>
        <dbReference type="ARBA" id="ARBA00010139"/>
    </source>
</evidence>
<proteinExistence type="inferred from homology"/>
<dbReference type="PANTHER" id="PTHR42877">
    <property type="entry name" value="L-ORNITHINE N(5)-MONOOXYGENASE-RELATED"/>
    <property type="match status" value="1"/>
</dbReference>
<feature type="domain" description="FAD/NAD(P)-binding" evidence="2">
    <location>
        <begin position="16"/>
        <end position="207"/>
    </location>
</feature>
<evidence type="ECO:0000313" key="3">
    <source>
        <dbReference type="EMBL" id="EJT50336.1"/>
    </source>
</evidence>
<dbReference type="SUPFAM" id="SSF51905">
    <property type="entry name" value="FAD/NAD(P)-binding domain"/>
    <property type="match status" value="2"/>
</dbReference>
<protein>
    <recommendedName>
        <fullName evidence="2">FAD/NAD(P)-binding domain-containing protein</fullName>
    </recommendedName>
</protein>
<comment type="similarity">
    <text evidence="1">Belongs to the FAD-binding monooxygenase family.</text>
</comment>
<dbReference type="AlphaFoldDB" id="J5TD03"/>
<evidence type="ECO:0000313" key="4">
    <source>
        <dbReference type="Proteomes" id="UP000002748"/>
    </source>
</evidence>
<evidence type="ECO:0000259" key="2">
    <source>
        <dbReference type="Pfam" id="PF07992"/>
    </source>
</evidence>
<dbReference type="KEGG" id="tasa:A1Q1_00391"/>
<dbReference type="Gene3D" id="3.50.50.60">
    <property type="entry name" value="FAD/NAD(P)-binding domain"/>
    <property type="match status" value="3"/>
</dbReference>
<accession>J5TD03</accession>
<organism evidence="3 4">
    <name type="scientific">Trichosporon asahii var. asahii (strain ATCC 90039 / CBS 2479 / JCM 2466 / KCTC 7840 / NBRC 103889/ NCYC 2677 / UAMH 7654)</name>
    <name type="common">Yeast</name>
    <dbReference type="NCBI Taxonomy" id="1186058"/>
    <lineage>
        <taxon>Eukaryota</taxon>
        <taxon>Fungi</taxon>
        <taxon>Dikarya</taxon>
        <taxon>Basidiomycota</taxon>
        <taxon>Agaricomycotina</taxon>
        <taxon>Tremellomycetes</taxon>
        <taxon>Trichosporonales</taxon>
        <taxon>Trichosporonaceae</taxon>
        <taxon>Trichosporon</taxon>
    </lineage>
</organism>
<sequence length="571" mass="65270">MSKTRTEKISTGEGPSVFIIGAGIGGITMGLDLDSRGITNWMMFERSDGIGGTWHANRYPGCRCDVPAIVYSHSKHPNPNWTQTHPERAEIQKYWENLAYSQGQKERIRLNQNIVDAKWDKTRKLYVVEVKDLVKDETYFVETDILVTASGGLSQPKYIDLPGEEGFKGQVVHAGDWPRDLSVESLKGKKVVVVGNGCSGVQVVATLGEDPEIEVVSLARARQWFVPSNPGEPRHSVPYSETRNKLWRKFPFLMGAERFIMACIMDSLWYWYKEKEGKRARTKLQASLLEWYKAELPEYMHDAIEPTHPFGSKRLIFEDGYFEALRKPNVKFVDGRIASLTEEKVIVDDGRELDADLVVLATGYDADTTQYQVHGSTDSTANYKSRSEYHTYRGISHPGIPNFFNVLGNNMGLNHMGITTVIEIQTAYIGQLVEQMRDNNIKELEVRKDATFKYETWIEKRLNDTTWVQVNNWWRGNDGKGRLFTHYPGSVRRLWWEQHKPIYKDWIGADAVVRKERLRRVVFVAALLASGYFAKQHNFEYESMKDTIVGEAIKLVASAKVYLQSWTAKSS</sequence>
<dbReference type="GeneID" id="25983905"/>
<dbReference type="Proteomes" id="UP000002748">
    <property type="component" value="Unassembled WGS sequence"/>
</dbReference>
<gene>
    <name evidence="3" type="ORF">A1Q1_00391</name>
</gene>
<dbReference type="EMBL" id="ALBS01000113">
    <property type="protein sequence ID" value="EJT50336.1"/>
    <property type="molecule type" value="Genomic_DNA"/>
</dbReference>
<dbReference type="HOGENOM" id="CLU_006937_7_0_1"/>